<keyword evidence="1" id="KW-0732">Signal</keyword>
<dbReference type="SMART" id="SM00972">
    <property type="entry name" value="SCPU"/>
    <property type="match status" value="1"/>
</dbReference>
<dbReference type="PANTHER" id="PTHR37089:SF3">
    <property type="entry name" value="EXPORTED PROTEIN"/>
    <property type="match status" value="1"/>
</dbReference>
<dbReference type="Pfam" id="PF05229">
    <property type="entry name" value="SCPU"/>
    <property type="match status" value="1"/>
</dbReference>
<feature type="domain" description="Spore coat protein U/FanG" evidence="2">
    <location>
        <begin position="42"/>
        <end position="178"/>
    </location>
</feature>
<dbReference type="PANTHER" id="PTHR37089">
    <property type="entry name" value="PROTEIN U-RELATED"/>
    <property type="match status" value="1"/>
</dbReference>
<name>A0ABP9N714_9GAMM</name>
<dbReference type="EMBL" id="BAABHY010000001">
    <property type="protein sequence ID" value="GAA5111061.1"/>
    <property type="molecule type" value="Genomic_DNA"/>
</dbReference>
<dbReference type="InterPro" id="IPR007893">
    <property type="entry name" value="Spore_coat_U/FanG"/>
</dbReference>
<gene>
    <name evidence="3" type="ORF">GCM10023211_16160</name>
</gene>
<protein>
    <submittedName>
        <fullName evidence="3">Spore coat U domain-containing protein</fullName>
    </submittedName>
</protein>
<reference evidence="4" key="1">
    <citation type="journal article" date="2019" name="Int. J. Syst. Evol. Microbiol.">
        <title>The Global Catalogue of Microorganisms (GCM) 10K type strain sequencing project: providing services to taxonomists for standard genome sequencing and annotation.</title>
        <authorList>
            <consortium name="The Broad Institute Genomics Platform"/>
            <consortium name="The Broad Institute Genome Sequencing Center for Infectious Disease"/>
            <person name="Wu L."/>
            <person name="Ma J."/>
        </authorList>
    </citation>
    <scope>NUCLEOTIDE SEQUENCE [LARGE SCALE GENOMIC DNA]</scope>
    <source>
        <strain evidence="4">JCM 18050</strain>
    </source>
</reference>
<dbReference type="RefSeq" id="WP_345490716.1">
    <property type="nucleotide sequence ID" value="NZ_BAABHY010000001.1"/>
</dbReference>
<keyword evidence="4" id="KW-1185">Reference proteome</keyword>
<evidence type="ECO:0000256" key="1">
    <source>
        <dbReference type="SAM" id="SignalP"/>
    </source>
</evidence>
<evidence type="ECO:0000313" key="3">
    <source>
        <dbReference type="EMBL" id="GAA5111061.1"/>
    </source>
</evidence>
<accession>A0ABP9N714</accession>
<organism evidence="3 4">
    <name type="scientific">Orbus sasakiae</name>
    <dbReference type="NCBI Taxonomy" id="1078475"/>
    <lineage>
        <taxon>Bacteria</taxon>
        <taxon>Pseudomonadati</taxon>
        <taxon>Pseudomonadota</taxon>
        <taxon>Gammaproteobacteria</taxon>
        <taxon>Orbales</taxon>
        <taxon>Orbaceae</taxon>
        <taxon>Orbus</taxon>
    </lineage>
</organism>
<evidence type="ECO:0000313" key="4">
    <source>
        <dbReference type="Proteomes" id="UP001500171"/>
    </source>
</evidence>
<evidence type="ECO:0000259" key="2">
    <source>
        <dbReference type="Pfam" id="PF05229"/>
    </source>
</evidence>
<comment type="caution">
    <text evidence="3">The sequence shown here is derived from an EMBL/GenBank/DDBJ whole genome shotgun (WGS) entry which is preliminary data.</text>
</comment>
<dbReference type="Proteomes" id="UP001500171">
    <property type="component" value="Unassembled WGS sequence"/>
</dbReference>
<dbReference type="InterPro" id="IPR053167">
    <property type="entry name" value="Spore_coat_component"/>
</dbReference>
<feature type="signal peptide" evidence="1">
    <location>
        <begin position="1"/>
        <end position="27"/>
    </location>
</feature>
<feature type="chain" id="PRO_5046656198" evidence="1">
    <location>
        <begin position="28"/>
        <end position="182"/>
    </location>
</feature>
<sequence length="182" mass="19393">MRKYGLTFYIKSHCLLVLLILAVPAYCATNCQLSNSPAGCPILVQAAILPGCQIAGATTSKLGDINFGQVASLSSKTVISALVLDSTISLNCTPNINLTISIDRGLYYDGSRNMSRSGGYRQPYQLYSDVALNNPIGIDQPITLITSSSGNNITLPVYAAVKLNNSQPPGNYTDTLTVVISW</sequence>
<proteinExistence type="predicted"/>